<comment type="caution">
    <text evidence="2">The sequence shown here is derived from an EMBL/GenBank/DDBJ whole genome shotgun (WGS) entry which is preliminary data.</text>
</comment>
<sequence length="205" mass="23602">MKKMLLLCFAIVSFCLPALSQNNQIKLYIQQIAANKVYLEYLQKGYKIARQGLTFIGNVKDGHFKIDKDFFLSLESINPRIRNYSRIPEIVNYGLAISSDFKSVLRAMRESQVFAGSELDYVGGVRTTLLTNCENILMDLVPLITPGQMELSDDERIKRIDALHADMEDCYLFTKNFCTSTKVQVLQRQRELRDVQVMKKVTDKK</sequence>
<gene>
    <name evidence="2" type="ORF">HGH92_23650</name>
</gene>
<name>A0A847RNJ8_9BACT</name>
<evidence type="ECO:0000256" key="1">
    <source>
        <dbReference type="SAM" id="SignalP"/>
    </source>
</evidence>
<evidence type="ECO:0000313" key="3">
    <source>
        <dbReference type="Proteomes" id="UP000570474"/>
    </source>
</evidence>
<dbReference type="AlphaFoldDB" id="A0A847RNJ8"/>
<reference evidence="2 3" key="1">
    <citation type="submission" date="2020-04" db="EMBL/GenBank/DDBJ databases">
        <authorList>
            <person name="Yin C."/>
        </authorList>
    </citation>
    <scope>NUCLEOTIDE SEQUENCE [LARGE SCALE GENOMIC DNA]</scope>
    <source>
        <strain evidence="2 3">Ae27</strain>
    </source>
</reference>
<keyword evidence="1" id="KW-0732">Signal</keyword>
<dbReference type="Proteomes" id="UP000570474">
    <property type="component" value="Unassembled WGS sequence"/>
</dbReference>
<dbReference type="EMBL" id="JABAIA010000002">
    <property type="protein sequence ID" value="NLR67320.1"/>
    <property type="molecule type" value="Genomic_DNA"/>
</dbReference>
<evidence type="ECO:0000313" key="2">
    <source>
        <dbReference type="EMBL" id="NLR67320.1"/>
    </source>
</evidence>
<accession>A0A847RNJ8</accession>
<feature type="chain" id="PRO_5032284823" evidence="1">
    <location>
        <begin position="21"/>
        <end position="205"/>
    </location>
</feature>
<protein>
    <submittedName>
        <fullName evidence="2">Uncharacterized protein</fullName>
    </submittedName>
</protein>
<dbReference type="RefSeq" id="WP_168873197.1">
    <property type="nucleotide sequence ID" value="NZ_JABAIA010000002.1"/>
</dbReference>
<organism evidence="2 3">
    <name type="scientific">Chitinophaga varians</name>
    <dbReference type="NCBI Taxonomy" id="2202339"/>
    <lineage>
        <taxon>Bacteria</taxon>
        <taxon>Pseudomonadati</taxon>
        <taxon>Bacteroidota</taxon>
        <taxon>Chitinophagia</taxon>
        <taxon>Chitinophagales</taxon>
        <taxon>Chitinophagaceae</taxon>
        <taxon>Chitinophaga</taxon>
    </lineage>
</organism>
<proteinExistence type="predicted"/>
<keyword evidence="3" id="KW-1185">Reference proteome</keyword>
<feature type="signal peptide" evidence="1">
    <location>
        <begin position="1"/>
        <end position="20"/>
    </location>
</feature>